<dbReference type="Proteomes" id="UP000317940">
    <property type="component" value="Unassembled WGS sequence"/>
</dbReference>
<organism evidence="2 3">
    <name type="scientific">Kitasatospora viridis</name>
    <dbReference type="NCBI Taxonomy" id="281105"/>
    <lineage>
        <taxon>Bacteria</taxon>
        <taxon>Bacillati</taxon>
        <taxon>Actinomycetota</taxon>
        <taxon>Actinomycetes</taxon>
        <taxon>Kitasatosporales</taxon>
        <taxon>Streptomycetaceae</taxon>
        <taxon>Kitasatospora</taxon>
    </lineage>
</organism>
<proteinExistence type="predicted"/>
<evidence type="ECO:0008006" key="4">
    <source>
        <dbReference type="Google" id="ProtNLM"/>
    </source>
</evidence>
<dbReference type="PROSITE" id="PS51257">
    <property type="entry name" value="PROKAR_LIPOPROTEIN"/>
    <property type="match status" value="1"/>
</dbReference>
<reference evidence="2 3" key="1">
    <citation type="submission" date="2019-06" db="EMBL/GenBank/DDBJ databases">
        <title>Sequencing the genomes of 1000 actinobacteria strains.</title>
        <authorList>
            <person name="Klenk H.-P."/>
        </authorList>
    </citation>
    <scope>NUCLEOTIDE SEQUENCE [LARGE SCALE GENOMIC DNA]</scope>
    <source>
        <strain evidence="2 3">DSM 44826</strain>
    </source>
</reference>
<accession>A0A561SDJ9</accession>
<evidence type="ECO:0000256" key="1">
    <source>
        <dbReference type="SAM" id="MobiDB-lite"/>
    </source>
</evidence>
<gene>
    <name evidence="2" type="ORF">FHX73_1675</name>
</gene>
<dbReference type="AlphaFoldDB" id="A0A561SDJ9"/>
<dbReference type="RefSeq" id="WP_145910914.1">
    <property type="nucleotide sequence ID" value="NZ_BAAAMZ010000035.1"/>
</dbReference>
<protein>
    <recommendedName>
        <fullName evidence="4">Lipoprotein</fullName>
    </recommendedName>
</protein>
<dbReference type="OrthoDB" id="5194491at2"/>
<evidence type="ECO:0000313" key="3">
    <source>
        <dbReference type="Proteomes" id="UP000317940"/>
    </source>
</evidence>
<dbReference type="EMBL" id="VIWT01000006">
    <property type="protein sequence ID" value="TWF72924.1"/>
    <property type="molecule type" value="Genomic_DNA"/>
</dbReference>
<feature type="region of interest" description="Disordered" evidence="1">
    <location>
        <begin position="27"/>
        <end position="55"/>
    </location>
</feature>
<keyword evidence="3" id="KW-1185">Reference proteome</keyword>
<sequence length="285" mass="28403">MRRGAGVRWAGALTVIGLAVGLTGCAEPSPPPPAGAKTQPAGARTPPAGAKTTDARASDVELMLDNARTGGALTQTTLVAVIAKYGGGFVTSATATGTPGTASSTLALDVVLGPGTVRATVQGETDLGPATMRCYQYTATYLNPARGYRTTDCPPGLTDAQAAQLATRQWGVEQAALPYGSGGQGLPSPLPQTVDQAEHLLHTTAPASQPLTSAAFATSPGLAALAVPQPTGGCIFVRFAPEPANEPHPGTLDINAWPAPTSAPCTGPAALATAGYVTADPRAGG</sequence>
<comment type="caution">
    <text evidence="2">The sequence shown here is derived from an EMBL/GenBank/DDBJ whole genome shotgun (WGS) entry which is preliminary data.</text>
</comment>
<name>A0A561SDJ9_9ACTN</name>
<evidence type="ECO:0000313" key="2">
    <source>
        <dbReference type="EMBL" id="TWF72924.1"/>
    </source>
</evidence>